<sequence>MQRLFERVESIPLNPYISLRRYLYSVQQAYVHAKQYQREGNLEREALLLLRIATLVQKTISKHPDYVKVQNANIVKEFRLYAQLAIKRLEEIKPLIDAKENTSETLTIANAVQEESSQAVLQNNVHLENDLLSSAPAMKTRTMQVHEEMLFVFESIAQKNTKNNKETCGVLAGVLQNHLLVVTSLIVPKQTGMSDSCEMLNEEELFALQDKKNLMTLGWIHTHPQHPCFLSSVDVHTHASFQWILPEAIAIVIAPTDRQRIGIFSLTHPGGLEYTLQCQQRGHHPHPEHVPKGFIGEGKLFYENCNHVELVRDHSIRYEVGCLLLIICNIKPKHRITNTVPCFATRLGNVIDATSNTCPITSFCSHSENILSCLLDKHFEM</sequence>
<dbReference type="Gramene" id="EME31481">
    <property type="protein sequence ID" value="EME31481"/>
    <property type="gene ID" value="Gasu_11600"/>
</dbReference>
<comment type="cofactor">
    <cofactor evidence="1">
        <name>Zn(2+)</name>
        <dbReference type="ChEBI" id="CHEBI:29105"/>
    </cofactor>
</comment>
<evidence type="ECO:0000256" key="6">
    <source>
        <dbReference type="ARBA" id="ARBA00022801"/>
    </source>
</evidence>
<dbReference type="PANTHER" id="PTHR12947:SF13">
    <property type="entry name" value="FI19924P1"/>
    <property type="match status" value="1"/>
</dbReference>
<dbReference type="PROSITE" id="PS50249">
    <property type="entry name" value="MPN"/>
    <property type="match status" value="1"/>
</dbReference>
<keyword evidence="3" id="KW-0645">Protease</keyword>
<dbReference type="STRING" id="130081.M2W6R5"/>
<accession>M2W6R5</accession>
<dbReference type="AlphaFoldDB" id="M2W6R5"/>
<dbReference type="InterPro" id="IPR000555">
    <property type="entry name" value="JAMM/MPN+_dom"/>
</dbReference>
<keyword evidence="7" id="KW-0862">Zinc</keyword>
<dbReference type="GO" id="GO:0046872">
    <property type="term" value="F:metal ion binding"/>
    <property type="evidence" value="ECO:0007669"/>
    <property type="project" value="UniProtKB-KW"/>
</dbReference>
<keyword evidence="6 10" id="KW-0378">Hydrolase</keyword>
<dbReference type="Pfam" id="PF01398">
    <property type="entry name" value="JAB"/>
    <property type="match status" value="1"/>
</dbReference>
<evidence type="ECO:0000259" key="9">
    <source>
        <dbReference type="PROSITE" id="PS50249"/>
    </source>
</evidence>
<dbReference type="GO" id="GO:0070536">
    <property type="term" value="P:protein K63-linked deubiquitination"/>
    <property type="evidence" value="ECO:0007669"/>
    <property type="project" value="InterPro"/>
</dbReference>
<dbReference type="SMART" id="SM00232">
    <property type="entry name" value="JAB_MPN"/>
    <property type="match status" value="1"/>
</dbReference>
<evidence type="ECO:0000256" key="7">
    <source>
        <dbReference type="ARBA" id="ARBA00022833"/>
    </source>
</evidence>
<feature type="domain" description="MPN" evidence="9">
    <location>
        <begin position="143"/>
        <end position="272"/>
    </location>
</feature>
<dbReference type="GO" id="GO:0016020">
    <property type="term" value="C:membrane"/>
    <property type="evidence" value="ECO:0007669"/>
    <property type="project" value="TreeGrafter"/>
</dbReference>
<dbReference type="Pfam" id="PF08969">
    <property type="entry name" value="USP8_dimer"/>
    <property type="match status" value="1"/>
</dbReference>
<gene>
    <name evidence="10" type="ORF">Gasu_11600</name>
</gene>
<dbReference type="Gene3D" id="3.40.140.10">
    <property type="entry name" value="Cytidine Deaminase, domain 2"/>
    <property type="match status" value="1"/>
</dbReference>
<keyword evidence="5" id="KW-0833">Ubl conjugation pathway</keyword>
<comment type="similarity">
    <text evidence="2">Belongs to the peptidase M67C family.</text>
</comment>
<evidence type="ECO:0000313" key="10">
    <source>
        <dbReference type="EMBL" id="EME31481.1"/>
    </source>
</evidence>
<dbReference type="GO" id="GO:0140492">
    <property type="term" value="F:metal-dependent deubiquitinase activity"/>
    <property type="evidence" value="ECO:0007669"/>
    <property type="project" value="InterPro"/>
</dbReference>
<dbReference type="InterPro" id="IPR044098">
    <property type="entry name" value="STAMBP/STALP-like_MPN"/>
</dbReference>
<organism evidence="10 11">
    <name type="scientific">Galdieria sulphuraria</name>
    <name type="common">Red alga</name>
    <dbReference type="NCBI Taxonomy" id="130081"/>
    <lineage>
        <taxon>Eukaryota</taxon>
        <taxon>Rhodophyta</taxon>
        <taxon>Bangiophyceae</taxon>
        <taxon>Galdieriales</taxon>
        <taxon>Galdieriaceae</taxon>
        <taxon>Galdieria</taxon>
    </lineage>
</organism>
<protein>
    <submittedName>
        <fullName evidence="10">STAM-binding protein isoform 2</fullName>
        <ecNumber evidence="10">3.1.2.15</ecNumber>
    </submittedName>
</protein>
<dbReference type="RefSeq" id="XP_005708001.1">
    <property type="nucleotide sequence ID" value="XM_005707944.1"/>
</dbReference>
<dbReference type="GO" id="GO:0006508">
    <property type="term" value="P:proteolysis"/>
    <property type="evidence" value="ECO:0007669"/>
    <property type="project" value="UniProtKB-KW"/>
</dbReference>
<dbReference type="SUPFAM" id="SSF102712">
    <property type="entry name" value="JAB1/MPN domain"/>
    <property type="match status" value="1"/>
</dbReference>
<dbReference type="GeneID" id="17090124"/>
<dbReference type="GO" id="GO:0061578">
    <property type="term" value="F:K63-linked deubiquitinase activity"/>
    <property type="evidence" value="ECO:0007669"/>
    <property type="project" value="InterPro"/>
</dbReference>
<evidence type="ECO:0000256" key="3">
    <source>
        <dbReference type="ARBA" id="ARBA00022670"/>
    </source>
</evidence>
<dbReference type="Proteomes" id="UP000030680">
    <property type="component" value="Unassembled WGS sequence"/>
</dbReference>
<keyword evidence="8" id="KW-0482">Metalloprotease</keyword>
<evidence type="ECO:0000256" key="4">
    <source>
        <dbReference type="ARBA" id="ARBA00022723"/>
    </source>
</evidence>
<dbReference type="OMA" id="QNANIVK"/>
<evidence type="ECO:0000313" key="11">
    <source>
        <dbReference type="Proteomes" id="UP000030680"/>
    </source>
</evidence>
<proteinExistence type="inferred from homology"/>
<dbReference type="InterPro" id="IPR037518">
    <property type="entry name" value="MPN"/>
</dbReference>
<name>M2W6R5_GALSU</name>
<evidence type="ECO:0000256" key="1">
    <source>
        <dbReference type="ARBA" id="ARBA00001947"/>
    </source>
</evidence>
<dbReference type="GO" id="GO:0005768">
    <property type="term" value="C:endosome"/>
    <property type="evidence" value="ECO:0007669"/>
    <property type="project" value="TreeGrafter"/>
</dbReference>
<dbReference type="EC" id="3.1.2.15" evidence="10"/>
<dbReference type="CDD" id="cd08066">
    <property type="entry name" value="MPN_AMSH_like"/>
    <property type="match status" value="1"/>
</dbReference>
<dbReference type="OrthoDB" id="3640at2759"/>
<evidence type="ECO:0000256" key="8">
    <source>
        <dbReference type="ARBA" id="ARBA00023049"/>
    </source>
</evidence>
<dbReference type="PANTHER" id="PTHR12947">
    <property type="entry name" value="AMSH-LIKE PROTEASE"/>
    <property type="match status" value="1"/>
</dbReference>
<dbReference type="InterPro" id="IPR015063">
    <property type="entry name" value="USP8_dimer"/>
</dbReference>
<dbReference type="EMBL" id="KB454491">
    <property type="protein sequence ID" value="EME31481.1"/>
    <property type="molecule type" value="Genomic_DNA"/>
</dbReference>
<keyword evidence="11" id="KW-1185">Reference proteome</keyword>
<dbReference type="KEGG" id="gsl:Gasu_11600"/>
<dbReference type="eggNOG" id="KOG2880">
    <property type="taxonomic scope" value="Eukaryota"/>
</dbReference>
<evidence type="ECO:0000256" key="2">
    <source>
        <dbReference type="ARBA" id="ARBA00010981"/>
    </source>
</evidence>
<dbReference type="MEROPS" id="M67.A06"/>
<reference evidence="11" key="1">
    <citation type="journal article" date="2013" name="Science">
        <title>Gene transfer from bacteria and archaea facilitated evolution of an extremophilic eukaryote.</title>
        <authorList>
            <person name="Schonknecht G."/>
            <person name="Chen W.H."/>
            <person name="Ternes C.M."/>
            <person name="Barbier G.G."/>
            <person name="Shrestha R.P."/>
            <person name="Stanke M."/>
            <person name="Brautigam A."/>
            <person name="Baker B.J."/>
            <person name="Banfield J.F."/>
            <person name="Garavito R.M."/>
            <person name="Carr K."/>
            <person name="Wilkerson C."/>
            <person name="Rensing S.A."/>
            <person name="Gagneul D."/>
            <person name="Dickenson N.E."/>
            <person name="Oesterhelt C."/>
            <person name="Lercher M.J."/>
            <person name="Weber A.P."/>
        </authorList>
    </citation>
    <scope>NUCLEOTIDE SEQUENCE [LARGE SCALE GENOMIC DNA]</scope>
    <source>
        <strain evidence="11">074W</strain>
    </source>
</reference>
<dbReference type="Gene3D" id="1.20.58.80">
    <property type="entry name" value="Phosphotransferase system, lactose/cellobiose-type IIA subunit"/>
    <property type="match status" value="1"/>
</dbReference>
<keyword evidence="4" id="KW-0479">Metal-binding</keyword>
<evidence type="ECO:0000256" key="5">
    <source>
        <dbReference type="ARBA" id="ARBA00022786"/>
    </source>
</evidence>